<organism evidence="1 2">
    <name type="scientific">Rhynchophorus ferrugineus</name>
    <name type="common">Red palm weevil</name>
    <name type="synonym">Curculio ferrugineus</name>
    <dbReference type="NCBI Taxonomy" id="354439"/>
    <lineage>
        <taxon>Eukaryota</taxon>
        <taxon>Metazoa</taxon>
        <taxon>Ecdysozoa</taxon>
        <taxon>Arthropoda</taxon>
        <taxon>Hexapoda</taxon>
        <taxon>Insecta</taxon>
        <taxon>Pterygota</taxon>
        <taxon>Neoptera</taxon>
        <taxon>Endopterygota</taxon>
        <taxon>Coleoptera</taxon>
        <taxon>Polyphaga</taxon>
        <taxon>Cucujiformia</taxon>
        <taxon>Curculionidae</taxon>
        <taxon>Dryophthorinae</taxon>
        <taxon>Rhynchophorus</taxon>
    </lineage>
</organism>
<name>A0A834IR58_RHYFE</name>
<keyword evidence="2" id="KW-1185">Reference proteome</keyword>
<sequence>MGQRQVTKLIDRVKTGETDNENDERKISIVIEANSESDVAKSSNQHLKKLFLHYQVNNGSRNQLQTKIGVILHLINSIIDVASIYSSASPRNNANPNDEIIECTTANANTNFNINTTDFNTNSTQASSKKARVPPIILRDKHAYMELIRILTFQGVQFGFTQTKPEGVAFYPPIPDDYQMMIDILNYCKYGYNTFCQTEKRHQPSAPTAVNYTLQSIRDVDAAQFQDPINQKTNTSPTYVWRTQEKGRLAAISAAPQNITTIGEILS</sequence>
<gene>
    <name evidence="1" type="ORF">GWI33_009796</name>
</gene>
<evidence type="ECO:0000313" key="2">
    <source>
        <dbReference type="Proteomes" id="UP000625711"/>
    </source>
</evidence>
<comment type="caution">
    <text evidence="1">The sequence shown here is derived from an EMBL/GenBank/DDBJ whole genome shotgun (WGS) entry which is preliminary data.</text>
</comment>
<dbReference type="EMBL" id="JAACXV010000043">
    <property type="protein sequence ID" value="KAF7285819.1"/>
    <property type="molecule type" value="Genomic_DNA"/>
</dbReference>
<accession>A0A834IR58</accession>
<evidence type="ECO:0000313" key="1">
    <source>
        <dbReference type="EMBL" id="KAF7285819.1"/>
    </source>
</evidence>
<dbReference type="AlphaFoldDB" id="A0A834IR58"/>
<protein>
    <submittedName>
        <fullName evidence="1">Uncharacterized protein</fullName>
    </submittedName>
</protein>
<proteinExistence type="predicted"/>
<reference evidence="1" key="1">
    <citation type="submission" date="2020-08" db="EMBL/GenBank/DDBJ databases">
        <title>Genome sequencing and assembly of the red palm weevil Rhynchophorus ferrugineus.</title>
        <authorList>
            <person name="Dias G.B."/>
            <person name="Bergman C.M."/>
            <person name="Manee M."/>
        </authorList>
    </citation>
    <scope>NUCLEOTIDE SEQUENCE</scope>
    <source>
        <strain evidence="1">AA-2017</strain>
        <tissue evidence="1">Whole larva</tissue>
    </source>
</reference>
<dbReference type="Proteomes" id="UP000625711">
    <property type="component" value="Unassembled WGS sequence"/>
</dbReference>